<sequence length="125" mass="14185">MPEENIAGPTILWTDLDGVKVKSKDGKKLGKIKKISQNHFRVEKGSIGKKSFWIPKNLADAYDGDYLWLSHNEEDVHDKFLYGEEPSNDGTAPIEGVKVVKERMKGVPSQRGDLSERYKNVRDLK</sequence>
<accession>Q701Y3</accession>
<dbReference type="AlphaFoldDB" id="Q701Y3"/>
<feature type="region of interest" description="Disordered" evidence="1">
    <location>
        <begin position="105"/>
        <end position="125"/>
    </location>
</feature>
<reference evidence="2" key="1">
    <citation type="journal article" date="2005" name="Environ. Microbiol.">
        <title>Novel genes for nitrite reductase and Amo-related proteins indicate a role of uncultivated mesophilic crenarchaeota in nitrogen cycling.</title>
        <authorList>
            <person name="Treusch A.H."/>
            <person name="Leininger S."/>
            <person name="Kletzin A."/>
            <person name="Schuster S.C."/>
            <person name="Klenk H.-P."/>
            <person name="Schleper C."/>
        </authorList>
    </citation>
    <scope>NUCLEOTIDE SEQUENCE</scope>
</reference>
<proteinExistence type="predicted"/>
<evidence type="ECO:0000313" key="2">
    <source>
        <dbReference type="EMBL" id="CAF28741.1"/>
    </source>
</evidence>
<evidence type="ECO:0008006" key="3">
    <source>
        <dbReference type="Google" id="ProtNLM"/>
    </source>
</evidence>
<dbReference type="EMBL" id="AJ627422">
    <property type="protein sequence ID" value="CAF28741.1"/>
    <property type="molecule type" value="Genomic_DNA"/>
</dbReference>
<protein>
    <recommendedName>
        <fullName evidence="3">PRC-barrel domain-containing protein</fullName>
    </recommendedName>
</protein>
<name>Q701Y3_9CREN</name>
<feature type="compositionally biased region" description="Basic and acidic residues" evidence="1">
    <location>
        <begin position="113"/>
        <end position="125"/>
    </location>
</feature>
<organism evidence="2">
    <name type="scientific">uncultured crenarchaeote</name>
    <dbReference type="NCBI Taxonomy" id="29281"/>
    <lineage>
        <taxon>Archaea</taxon>
        <taxon>Thermoproteota</taxon>
        <taxon>environmental samples</taxon>
    </lineage>
</organism>
<evidence type="ECO:0000256" key="1">
    <source>
        <dbReference type="SAM" id="MobiDB-lite"/>
    </source>
</evidence>